<dbReference type="CDD" id="cd06558">
    <property type="entry name" value="crotonase-like"/>
    <property type="match status" value="1"/>
</dbReference>
<accession>A0A1H4KL28</accession>
<sequence length="268" mass="28402">MSPTTASPGETEQSVLVEHFDNGISRITFNRPHKRNAMNRAARVGIVRALDECRGRSKVIILTGNGPAFCAGIDLKEGEVSTGDAELDRRTEWAAVQEEIRNHPAVVIAAVNGIALGGGSTLINVADLAVVANEAQIGMPEIGFGLYPTLAGPAAQLRLQPKHAAWLVLTAERIDGTTAAEWGLVNIAVPLEELAAAATALAERVASFDATALEWSKKGLWKIPGEISEWTQAIAYGHEIAGELRARSTALAEGLGRFRSGERNPGQG</sequence>
<dbReference type="SUPFAM" id="SSF52096">
    <property type="entry name" value="ClpP/crotonase"/>
    <property type="match status" value="1"/>
</dbReference>
<proteinExistence type="inferred from homology"/>
<keyword evidence="3" id="KW-1185">Reference proteome</keyword>
<dbReference type="InterPro" id="IPR001753">
    <property type="entry name" value="Enoyl-CoA_hydra/iso"/>
</dbReference>
<comment type="similarity">
    <text evidence="1">Belongs to the enoyl-CoA hydratase/isomerase family.</text>
</comment>
<evidence type="ECO:0000313" key="2">
    <source>
        <dbReference type="EMBL" id="SEB59244.1"/>
    </source>
</evidence>
<dbReference type="GO" id="GO:0003824">
    <property type="term" value="F:catalytic activity"/>
    <property type="evidence" value="ECO:0007669"/>
    <property type="project" value="UniProtKB-ARBA"/>
</dbReference>
<dbReference type="GO" id="GO:0008300">
    <property type="term" value="P:isoprenoid catabolic process"/>
    <property type="evidence" value="ECO:0007669"/>
    <property type="project" value="TreeGrafter"/>
</dbReference>
<dbReference type="Pfam" id="PF00378">
    <property type="entry name" value="ECH_1"/>
    <property type="match status" value="1"/>
</dbReference>
<gene>
    <name evidence="2" type="ORF">SAMN04490356_0810</name>
</gene>
<dbReference type="InterPro" id="IPR051683">
    <property type="entry name" value="Enoyl-CoA_Hydratase/Isomerase"/>
</dbReference>
<protein>
    <submittedName>
        <fullName evidence="2">Enoyl-CoA hydratase</fullName>
    </submittedName>
</protein>
<dbReference type="Gene3D" id="3.90.226.10">
    <property type="entry name" value="2-enoyl-CoA Hydratase, Chain A, domain 1"/>
    <property type="match status" value="1"/>
</dbReference>
<dbReference type="EMBL" id="FNST01000002">
    <property type="protein sequence ID" value="SEB59244.1"/>
    <property type="molecule type" value="Genomic_DNA"/>
</dbReference>
<evidence type="ECO:0000313" key="3">
    <source>
        <dbReference type="Proteomes" id="UP000198609"/>
    </source>
</evidence>
<evidence type="ECO:0000256" key="1">
    <source>
        <dbReference type="ARBA" id="ARBA00005254"/>
    </source>
</evidence>
<dbReference type="InterPro" id="IPR029045">
    <property type="entry name" value="ClpP/crotonase-like_dom_sf"/>
</dbReference>
<name>A0A1H4KL28_STRMJ</name>
<dbReference type="PANTHER" id="PTHR42964:SF1">
    <property type="entry name" value="POLYKETIDE BIOSYNTHESIS ENOYL-COA HYDRATASE PKSH-RELATED"/>
    <property type="match status" value="1"/>
</dbReference>
<dbReference type="Proteomes" id="UP000198609">
    <property type="component" value="Unassembled WGS sequence"/>
</dbReference>
<organism evidence="2 3">
    <name type="scientific">Streptomyces melanosporofaciens</name>
    <dbReference type="NCBI Taxonomy" id="67327"/>
    <lineage>
        <taxon>Bacteria</taxon>
        <taxon>Bacillati</taxon>
        <taxon>Actinomycetota</taxon>
        <taxon>Actinomycetes</taxon>
        <taxon>Kitasatosporales</taxon>
        <taxon>Streptomycetaceae</taxon>
        <taxon>Streptomyces</taxon>
        <taxon>Streptomyces violaceusniger group</taxon>
    </lineage>
</organism>
<dbReference type="AlphaFoldDB" id="A0A1H4KL28"/>
<dbReference type="RefSeq" id="WP_093460332.1">
    <property type="nucleotide sequence ID" value="NZ_FNST01000002.1"/>
</dbReference>
<dbReference type="PANTHER" id="PTHR42964">
    <property type="entry name" value="ENOYL-COA HYDRATASE"/>
    <property type="match status" value="1"/>
</dbReference>
<reference evidence="3" key="1">
    <citation type="submission" date="2016-10" db="EMBL/GenBank/DDBJ databases">
        <authorList>
            <person name="Varghese N."/>
            <person name="Submissions S."/>
        </authorList>
    </citation>
    <scope>NUCLEOTIDE SEQUENCE [LARGE SCALE GENOMIC DNA]</scope>
    <source>
        <strain evidence="3">DSM 40318</strain>
    </source>
</reference>